<dbReference type="Proteomes" id="UP000014568">
    <property type="component" value="Unassembled WGS sequence"/>
</dbReference>
<dbReference type="HOGENOM" id="CLU_042378_2_1_6"/>
<keyword evidence="3 4" id="KW-0732">Signal</keyword>
<proteinExistence type="inferred from homology"/>
<feature type="signal peptide" evidence="4">
    <location>
        <begin position="1"/>
        <end position="19"/>
    </location>
</feature>
<comment type="caution">
    <text evidence="5">The sequence shown here is derived from an EMBL/GenBank/DDBJ whole genome shotgun (WGS) entry which is preliminary data.</text>
</comment>
<dbReference type="PATRIC" id="fig|421052.3.peg.2776"/>
<dbReference type="STRING" id="632955.GCA_000829675_00278"/>
<evidence type="ECO:0000313" key="6">
    <source>
        <dbReference type="Proteomes" id="UP000014568"/>
    </source>
</evidence>
<dbReference type="PANTHER" id="PTHR34596:SF2">
    <property type="entry name" value="CHITOPORIN"/>
    <property type="match status" value="1"/>
</dbReference>
<dbReference type="GO" id="GO:0016020">
    <property type="term" value="C:membrane"/>
    <property type="evidence" value="ECO:0007669"/>
    <property type="project" value="InterPro"/>
</dbReference>
<sequence length="417" mass="47207">MHYKLWMSMALLFATPAFANDFIDQSKVELTLRNFYFDRDFQQQSNYPAAKDWSQGFIFKAHSGYTPGKVGFGLDLLATAGFKLDADANHAGTGNLPRDPITNKPSSSYGQIGLTAKAKVSATELRVGTLLPMNPVIVASPARLLPQTYRGVSLNSKDIPNLDLEAAYIDKVNHRDSTNWERIKMTGVNGRFKPAETDGLYYVGGHYQLIPNLKASGFYMNVEDLYDQSMFGLAHQWKFNDQTQLNSTLRYYHSRDQGQAKAGVVNNDLIHANLELKHATHKFIASSFHNQGSTAFPYLSGGETGLLIDTWPADFLNPKEKVYSLRYEYDFKNYIPGLRFMTRYTWGNHIEAPRLGGHQLKEDELDFDLGYTIQQGPFKNLSLRARYAIYDNTMLANANIKPANETRINIDYTLKFK</sequence>
<comment type="similarity">
    <text evidence="1">Belongs to the outer membrane porin (Opr) (TC 1.B.25) family.</text>
</comment>
<dbReference type="PANTHER" id="PTHR34596">
    <property type="entry name" value="CHITOPORIN"/>
    <property type="match status" value="1"/>
</dbReference>
<evidence type="ECO:0000313" key="5">
    <source>
        <dbReference type="EMBL" id="EPF71076.1"/>
    </source>
</evidence>
<dbReference type="InterPro" id="IPR023614">
    <property type="entry name" value="Porin_dom_sf"/>
</dbReference>
<dbReference type="eggNOG" id="ENOG5032R7I">
    <property type="taxonomic scope" value="Bacteria"/>
</dbReference>
<dbReference type="EMBL" id="ATGI01000034">
    <property type="protein sequence ID" value="EPF71076.1"/>
    <property type="molecule type" value="Genomic_DNA"/>
</dbReference>
<evidence type="ECO:0000256" key="3">
    <source>
        <dbReference type="ARBA" id="ARBA00022729"/>
    </source>
</evidence>
<evidence type="ECO:0000256" key="4">
    <source>
        <dbReference type="SAM" id="SignalP"/>
    </source>
</evidence>
<dbReference type="AlphaFoldDB" id="S3NWQ2"/>
<reference evidence="5 6" key="1">
    <citation type="submission" date="2013-06" db="EMBL/GenBank/DDBJ databases">
        <title>The Genome Sequence of Acinetobacter rudis CIP 110305.</title>
        <authorList>
            <consortium name="The Broad Institute Genome Sequencing Platform"/>
            <consortium name="The Broad Institute Genome Sequencing Center for Infectious Disease"/>
            <person name="Cerqueira G."/>
            <person name="Feldgarden M."/>
            <person name="Courvalin P."/>
            <person name="Perichon B."/>
            <person name="Grillot-Courvalin C."/>
            <person name="Clermont D."/>
            <person name="Rocha E."/>
            <person name="Yoon E.-J."/>
            <person name="Nemec A."/>
            <person name="Young S.K."/>
            <person name="Zeng Q."/>
            <person name="Gargeya S."/>
            <person name="Fitzgerald M."/>
            <person name="Abouelleil A."/>
            <person name="Alvarado L."/>
            <person name="Berlin A.M."/>
            <person name="Chapman S.B."/>
            <person name="Dewar J."/>
            <person name="Goldberg J."/>
            <person name="Griggs A."/>
            <person name="Gujja S."/>
            <person name="Hansen M."/>
            <person name="Howarth C."/>
            <person name="Imamovic A."/>
            <person name="Larimer J."/>
            <person name="McCowan C."/>
            <person name="Murphy C."/>
            <person name="Pearson M."/>
            <person name="Priest M."/>
            <person name="Roberts A."/>
            <person name="Saif S."/>
            <person name="Shea T."/>
            <person name="Sykes S."/>
            <person name="Wortman J."/>
            <person name="Nusbaum C."/>
            <person name="Birren B."/>
        </authorList>
    </citation>
    <scope>NUCLEOTIDE SEQUENCE [LARGE SCALE GENOMIC DNA]</scope>
    <source>
        <strain evidence="5 6">CIP 110305</strain>
    </source>
</reference>
<dbReference type="Gene3D" id="2.40.160.10">
    <property type="entry name" value="Porin"/>
    <property type="match status" value="1"/>
</dbReference>
<protein>
    <recommendedName>
        <fullName evidence="7">Porin</fullName>
    </recommendedName>
</protein>
<keyword evidence="6" id="KW-1185">Reference proteome</keyword>
<accession>S3NWQ2</accession>
<keyword evidence="2" id="KW-0813">Transport</keyword>
<dbReference type="InterPro" id="IPR005318">
    <property type="entry name" value="OM_porin_bac"/>
</dbReference>
<dbReference type="GO" id="GO:0015288">
    <property type="term" value="F:porin activity"/>
    <property type="evidence" value="ECO:0007669"/>
    <property type="project" value="TreeGrafter"/>
</dbReference>
<evidence type="ECO:0000256" key="2">
    <source>
        <dbReference type="ARBA" id="ARBA00022448"/>
    </source>
</evidence>
<dbReference type="Pfam" id="PF03573">
    <property type="entry name" value="OprD"/>
    <property type="match status" value="1"/>
</dbReference>
<feature type="chain" id="PRO_5004523720" description="Porin" evidence="4">
    <location>
        <begin position="20"/>
        <end position="417"/>
    </location>
</feature>
<dbReference type="OrthoDB" id="6759120at2"/>
<evidence type="ECO:0000256" key="1">
    <source>
        <dbReference type="ARBA" id="ARBA00009075"/>
    </source>
</evidence>
<dbReference type="SUPFAM" id="SSF56935">
    <property type="entry name" value="Porins"/>
    <property type="match status" value="1"/>
</dbReference>
<dbReference type="RefSeq" id="WP_016657224.1">
    <property type="nucleotide sequence ID" value="NZ_KE340354.1"/>
</dbReference>
<organism evidence="5 6">
    <name type="scientific">Acinetobacter rudis CIP 110305</name>
    <dbReference type="NCBI Taxonomy" id="421052"/>
    <lineage>
        <taxon>Bacteria</taxon>
        <taxon>Pseudomonadati</taxon>
        <taxon>Pseudomonadota</taxon>
        <taxon>Gammaproteobacteria</taxon>
        <taxon>Moraxellales</taxon>
        <taxon>Moraxellaceae</taxon>
        <taxon>Acinetobacter</taxon>
    </lineage>
</organism>
<evidence type="ECO:0008006" key="7">
    <source>
        <dbReference type="Google" id="ProtNLM"/>
    </source>
</evidence>
<gene>
    <name evidence="5" type="ORF">F945_02839</name>
</gene>
<name>S3NWQ2_9GAMM</name>